<dbReference type="InterPro" id="IPR028974">
    <property type="entry name" value="TSP_type-3_rpt"/>
</dbReference>
<keyword evidence="4" id="KW-1185">Reference proteome</keyword>
<dbReference type="PANTHER" id="PTHR42754:SF1">
    <property type="entry name" value="LIPOPROTEIN"/>
    <property type="match status" value="1"/>
</dbReference>
<dbReference type="InterPro" id="IPR018247">
    <property type="entry name" value="EF_Hand_1_Ca_BS"/>
</dbReference>
<dbReference type="AlphaFoldDB" id="A0A7U4QM39"/>
<dbReference type="PROSITE" id="PS00139">
    <property type="entry name" value="THIOL_PROTEASE_CYS"/>
    <property type="match status" value="1"/>
</dbReference>
<dbReference type="Gene3D" id="4.10.1080.10">
    <property type="entry name" value="TSP type-3 repeat"/>
    <property type="match status" value="1"/>
</dbReference>
<dbReference type="Gene3D" id="3.90.70.10">
    <property type="entry name" value="Cysteine proteinases"/>
    <property type="match status" value="1"/>
</dbReference>
<dbReference type="InterPro" id="IPR038765">
    <property type="entry name" value="Papain-like_cys_pep_sf"/>
</dbReference>
<evidence type="ECO:0000313" key="3">
    <source>
        <dbReference type="EMBL" id="AMM41863.1"/>
    </source>
</evidence>
<dbReference type="InterPro" id="IPR011460">
    <property type="entry name" value="Lcl_C"/>
</dbReference>
<dbReference type="GO" id="GO:0006508">
    <property type="term" value="P:proteolysis"/>
    <property type="evidence" value="ECO:0007669"/>
    <property type="project" value="InterPro"/>
</dbReference>
<evidence type="ECO:0000313" key="4">
    <source>
        <dbReference type="Proteomes" id="UP000070560"/>
    </source>
</evidence>
<name>A0A7U4QM39_DESA2</name>
<dbReference type="InterPro" id="IPR000169">
    <property type="entry name" value="Pept_cys_AS"/>
</dbReference>
<dbReference type="OrthoDB" id="53254at2"/>
<evidence type="ECO:0000256" key="1">
    <source>
        <dbReference type="SAM" id="MobiDB-lite"/>
    </source>
</evidence>
<dbReference type="InterPro" id="IPR011047">
    <property type="entry name" value="Quinoprotein_ADH-like_sf"/>
</dbReference>
<dbReference type="InterPro" id="IPR039417">
    <property type="entry name" value="Peptidase_C1A_papain-like"/>
</dbReference>
<dbReference type="PANTHER" id="PTHR42754">
    <property type="entry name" value="ENDOGLUCANASE"/>
    <property type="match status" value="1"/>
</dbReference>
<dbReference type="SUPFAM" id="SSF103647">
    <property type="entry name" value="TSP type-3 repeat"/>
    <property type="match status" value="1"/>
</dbReference>
<proteinExistence type="predicted"/>
<dbReference type="InterPro" id="IPR000668">
    <property type="entry name" value="Peptidase_C1A_C"/>
</dbReference>
<dbReference type="PROSITE" id="PS00018">
    <property type="entry name" value="EF_HAND_1"/>
    <property type="match status" value="2"/>
</dbReference>
<dbReference type="SMART" id="SM00645">
    <property type="entry name" value="Pept_C1"/>
    <property type="match status" value="1"/>
</dbReference>
<organism evidence="3 4">
    <name type="scientific">Desulfofervidus auxilii</name>
    <dbReference type="NCBI Taxonomy" id="1621989"/>
    <lineage>
        <taxon>Bacteria</taxon>
        <taxon>Pseudomonadati</taxon>
        <taxon>Thermodesulfobacteriota</taxon>
        <taxon>Candidatus Desulfofervidia</taxon>
        <taxon>Candidatus Desulfofervidales</taxon>
        <taxon>Candidatus Desulfofervidaceae</taxon>
        <taxon>Candidatus Desulfofervidus</taxon>
    </lineage>
</organism>
<feature type="domain" description="Peptidase C1A papain C-terminal" evidence="2">
    <location>
        <begin position="1048"/>
        <end position="1250"/>
    </location>
</feature>
<dbReference type="Pfam" id="PF07603">
    <property type="entry name" value="Lcl_C"/>
    <property type="match status" value="2"/>
</dbReference>
<protein>
    <recommendedName>
        <fullName evidence="2">Peptidase C1A papain C-terminal domain-containing protein</fullName>
    </recommendedName>
</protein>
<gene>
    <name evidence="3" type="ORF">HS1_002075</name>
</gene>
<dbReference type="SUPFAM" id="SSF50998">
    <property type="entry name" value="Quinoprotein alcohol dehydrogenase-like"/>
    <property type="match status" value="1"/>
</dbReference>
<evidence type="ECO:0000259" key="2">
    <source>
        <dbReference type="SMART" id="SM00645"/>
    </source>
</evidence>
<feature type="region of interest" description="Disordered" evidence="1">
    <location>
        <begin position="881"/>
        <end position="914"/>
    </location>
</feature>
<dbReference type="GO" id="GO:0005509">
    <property type="term" value="F:calcium ion binding"/>
    <property type="evidence" value="ECO:0007669"/>
    <property type="project" value="InterPro"/>
</dbReference>
<dbReference type="EMBL" id="CP013015">
    <property type="protein sequence ID" value="AMM41863.1"/>
    <property type="molecule type" value="Genomic_DNA"/>
</dbReference>
<dbReference type="KEGG" id="daw:HS1_002075"/>
<accession>A0A7U4QM39</accession>
<reference evidence="3 4" key="1">
    <citation type="submission" date="2015-10" db="EMBL/GenBank/DDBJ databases">
        <title>Candidatus Desulfofervidus auxilii, a hydrogenotrophic sulfate-reducing bacterium involved in the thermophilic anaerobic oxidation of methane.</title>
        <authorList>
            <person name="Krukenberg V."/>
            <person name="Richter M."/>
            <person name="Wegener G."/>
        </authorList>
    </citation>
    <scope>NUCLEOTIDE SEQUENCE [LARGE SCALE GENOMIC DNA]</scope>
    <source>
        <strain evidence="3 4">HS1</strain>
    </source>
</reference>
<dbReference type="SUPFAM" id="SSF54001">
    <property type="entry name" value="Cysteine proteinases"/>
    <property type="match status" value="1"/>
</dbReference>
<dbReference type="RefSeq" id="WP_066065043.1">
    <property type="nucleotide sequence ID" value="NZ_CP013015.1"/>
</dbReference>
<dbReference type="Pfam" id="PF00112">
    <property type="entry name" value="Peptidase_C1"/>
    <property type="match status" value="1"/>
</dbReference>
<sequence>MFKLKWIIILIIFILLWPIISVAQKWAKTLGGKDIDSACSVQQTTDGGFIVAGTTNSFGAGNSDFWVLKLDAGGNVQWQKTYGGAESDYPSSIEQTTDGGFIVAGTTNSFGAGKGDFWVLKLDAGGNVQWQKTYGGAGRDGGEVIIHQTMNDSSADGYILAGTTWSLGASDDGDFWILKLDNDGNIEWQKAFDSNNPPGDILNSIQQIDDDGDGRKDDGYIVAGYTQSRNGDFWLLRLNRDGDVIWQKAYGLYDYNEVIDLSPHVDQAADGGFIVAGSPFGRGFVWTLKLNSLGDIQWMKGYGGAAFVTDIQLTSDRGYIMVGTIAGYSWILKLDESGNILWGNTYGNPEWWMDRTRDTLSSIKQTSDGGYITVGSTESLGMGSKDLWVLKLDASGNTPYCPAIFGHIGRVWDVTHPGRVQIDTSAIVTETSISPGITSVTPLDTDAHEGSGCNIVAQKSLIKLPQTGQITSYYPGDDGSMRKGVAWPSPRFIDNGDGTITDNLTGLMWLKDANCAGTIGLNEEYNGRMTWESTFEFVGGINNGTYNISACASYTASYTDWRVPNIVELESLINTEVGDQGEWLESQGFVNVRSVFIAPDDYPTYWSSTTDANNWLYAWPVWMDDGRVFTVAEGPRKSGYRYVWPVRAGQGHYPDPAYPANLWKTGQKASYYGDDPNTTIDEGKDDGGLKRGVYWPLHRFTDKGDGTVMDNLTGLMWLKDADCFGARRWEEALDIVADFNTNPTNYDCVDYDESAAPYDDWRLPNRKELFSLIDASQYNPALPQRHPFTNADWTRIDFWTSTTHARYTNHAWYISMRYGQMGHKPKTTVWGSHVWLVRTFDEDNDGICDKWERDNFGGLTTADETTDFDGDGLLDIDEYRRGTNPADTDTDNDHCEDNIDPNPAAYSEDPDGDGLGSDCDNCPRIKNTNSSSVITCDPNGDGFLSDREIALCEQADRDGDGVGDACDVCPDLVNPRQVDSDGDRVGDLCDNCPNVKNGDTSFFDISVTCRDINEDGIIDLPEMALCDQADTDEDGIGDACDFCDAETLPARFDWRNYRGTNWMTPVKDQESCGSCWAFAVIGSVEAKYNIESDVVHILDLSEQTLVSPCFWWGTCAGGFPWAAFDFIRDEGVPDEACFPYRSWDISWCWDRCDDWRERAWQIDGHTTISGNVEALKRELVCNGPIVSCGGPSWAPWDWPEWHCIVIVGWNDNENSWIIKNSWGIGWVDHGYGLIPYDHEWTNWADKWYPFGIHRR</sequence>
<dbReference type="GO" id="GO:0008234">
    <property type="term" value="F:cysteine-type peptidase activity"/>
    <property type="evidence" value="ECO:0007669"/>
    <property type="project" value="InterPro"/>
</dbReference>
<dbReference type="CDD" id="cd02248">
    <property type="entry name" value="Peptidase_C1A"/>
    <property type="match status" value="1"/>
</dbReference>
<dbReference type="Proteomes" id="UP000070560">
    <property type="component" value="Chromosome"/>
</dbReference>